<dbReference type="GO" id="GO:0004016">
    <property type="term" value="F:adenylate cyclase activity"/>
    <property type="evidence" value="ECO:0007669"/>
    <property type="project" value="UniProtKB-EC"/>
</dbReference>
<comment type="caution">
    <text evidence="2">The sequence shown here is derived from an EMBL/GenBank/DDBJ whole genome shotgun (WGS) entry which is preliminary data.</text>
</comment>
<organism evidence="2 3">
    <name type="scientific">Candidatus Accumulibacter vicinus</name>
    <dbReference type="NCBI Taxonomy" id="2954382"/>
    <lineage>
        <taxon>Bacteria</taxon>
        <taxon>Pseudomonadati</taxon>
        <taxon>Pseudomonadota</taxon>
        <taxon>Betaproteobacteria</taxon>
        <taxon>Candidatus Accumulibacter</taxon>
    </lineage>
</organism>
<dbReference type="SMART" id="SM00044">
    <property type="entry name" value="CYCc"/>
    <property type="match status" value="1"/>
</dbReference>
<dbReference type="InterPro" id="IPR001054">
    <property type="entry name" value="A/G_cyclase"/>
</dbReference>
<dbReference type="InterPro" id="IPR009875">
    <property type="entry name" value="PilZ_domain"/>
</dbReference>
<dbReference type="InterPro" id="IPR050697">
    <property type="entry name" value="Adenylyl/Guanylyl_Cyclase_3/4"/>
</dbReference>
<evidence type="ECO:0000313" key="2">
    <source>
        <dbReference type="EMBL" id="KFB68070.1"/>
    </source>
</evidence>
<protein>
    <submittedName>
        <fullName evidence="2">Adenylate cyclase 1</fullName>
        <ecNumber evidence="2">4.6.1.1</ecNumber>
    </submittedName>
</protein>
<accession>A0A084Y026</accession>
<dbReference type="CDD" id="cd07302">
    <property type="entry name" value="CHD"/>
    <property type="match status" value="1"/>
</dbReference>
<dbReference type="SUPFAM" id="SSF55073">
    <property type="entry name" value="Nucleotide cyclase"/>
    <property type="match status" value="1"/>
</dbReference>
<dbReference type="PROSITE" id="PS50125">
    <property type="entry name" value="GUANYLATE_CYCLASE_2"/>
    <property type="match status" value="1"/>
</dbReference>
<dbReference type="STRING" id="1457154.CAPSK01_002662"/>
<name>A0A084Y026_9PROT</name>
<dbReference type="InterPro" id="IPR029787">
    <property type="entry name" value="Nucleotide_cyclase"/>
</dbReference>
<feature type="domain" description="Guanylate cyclase" evidence="1">
    <location>
        <begin position="69"/>
        <end position="201"/>
    </location>
</feature>
<dbReference type="Proteomes" id="UP000019812">
    <property type="component" value="Unassembled WGS sequence"/>
</dbReference>
<dbReference type="GO" id="GO:0035438">
    <property type="term" value="F:cyclic-di-GMP binding"/>
    <property type="evidence" value="ECO:0007669"/>
    <property type="project" value="InterPro"/>
</dbReference>
<reference evidence="2 3" key="1">
    <citation type="submission" date="2014-07" db="EMBL/GenBank/DDBJ databases">
        <title>Expanding our view of genomic diversity in Candidatus Accumulibacter clades.</title>
        <authorList>
            <person name="Skennerton C.T."/>
            <person name="Barr J.J."/>
            <person name="Slater F.R."/>
            <person name="Bond P.L."/>
            <person name="Tyson G.W."/>
        </authorList>
    </citation>
    <scope>NUCLEOTIDE SEQUENCE [LARGE SCALE GENOMIC DNA]</scope>
    <source>
        <strain evidence="3">SK-01</strain>
    </source>
</reference>
<dbReference type="PANTHER" id="PTHR43081:SF1">
    <property type="entry name" value="ADENYLATE CYCLASE, TERMINAL-DIFFERENTIATION SPECIFIC"/>
    <property type="match status" value="1"/>
</dbReference>
<dbReference type="Pfam" id="PF00211">
    <property type="entry name" value="Guanylate_cyc"/>
    <property type="match status" value="1"/>
</dbReference>
<dbReference type="Gene3D" id="3.30.70.1230">
    <property type="entry name" value="Nucleotide cyclase"/>
    <property type="match status" value="1"/>
</dbReference>
<dbReference type="EMBL" id="JDSS02000024">
    <property type="protein sequence ID" value="KFB68070.1"/>
    <property type="molecule type" value="Genomic_DNA"/>
</dbReference>
<gene>
    <name evidence="2" type="primary">cyaA_1</name>
    <name evidence="2" type="ORF">CAPSK01_002662</name>
</gene>
<dbReference type="GO" id="GO:0009190">
    <property type="term" value="P:cyclic nucleotide biosynthetic process"/>
    <property type="evidence" value="ECO:0007669"/>
    <property type="project" value="InterPro"/>
</dbReference>
<dbReference type="EC" id="4.6.1.1" evidence="2"/>
<dbReference type="AlphaFoldDB" id="A0A084Y026"/>
<dbReference type="GO" id="GO:0035556">
    <property type="term" value="P:intracellular signal transduction"/>
    <property type="evidence" value="ECO:0007669"/>
    <property type="project" value="InterPro"/>
</dbReference>
<evidence type="ECO:0000259" key="1">
    <source>
        <dbReference type="PROSITE" id="PS50125"/>
    </source>
</evidence>
<dbReference type="Pfam" id="PF07238">
    <property type="entry name" value="PilZ"/>
    <property type="match status" value="1"/>
</dbReference>
<proteinExistence type="predicted"/>
<evidence type="ECO:0000313" key="3">
    <source>
        <dbReference type="Proteomes" id="UP000019812"/>
    </source>
</evidence>
<sequence>MVDASYPPQDMRLSSVKRVLQRLHGIIASDTGKTLSGSALAEVETLLNELDTRALPAHLGQEFVNREVTILFADLRGFTAMVANQPAGNVIKILNPCLVRMSEIIFKYQGTIDKFMGDSIMALFGAPVRHPDDVRRALACAVEMQITMETLNLAHRDQGWPELYMGIGINTGEVLAGTLGSDLYHEYTVIGNEVNLASRIEAFSLRGQVLISQSTYECCKEFVDTSGPIDIYLKGKPVPVSLRELIGIPSLGLNVPRKEKRRSHRIQVKLPFGYQIIENGIVFPEMRPGMILDLGYHGALLELECQLPIYCEIKLSLDLPIVAYQARDVYAKILNRKPANGIVRMGSEFTSLPPEANMKIQLFVQLLVFADRS</sequence>
<keyword evidence="2" id="KW-0456">Lyase</keyword>
<dbReference type="PANTHER" id="PTHR43081">
    <property type="entry name" value="ADENYLATE CYCLASE, TERMINAL-DIFFERENTIATION SPECIFIC-RELATED"/>
    <property type="match status" value="1"/>
</dbReference>